<organism evidence="2 3">
    <name type="scientific">Chiloscyllium punctatum</name>
    <name type="common">Brownbanded bambooshark</name>
    <name type="synonym">Hemiscyllium punctatum</name>
    <dbReference type="NCBI Taxonomy" id="137246"/>
    <lineage>
        <taxon>Eukaryota</taxon>
        <taxon>Metazoa</taxon>
        <taxon>Chordata</taxon>
        <taxon>Craniata</taxon>
        <taxon>Vertebrata</taxon>
        <taxon>Chondrichthyes</taxon>
        <taxon>Elasmobranchii</taxon>
        <taxon>Galeomorphii</taxon>
        <taxon>Galeoidea</taxon>
        <taxon>Orectolobiformes</taxon>
        <taxon>Hemiscylliidae</taxon>
        <taxon>Chiloscyllium</taxon>
    </lineage>
</organism>
<keyword evidence="3" id="KW-1185">Reference proteome</keyword>
<protein>
    <submittedName>
        <fullName evidence="2">Uncharacterized protein</fullName>
    </submittedName>
</protein>
<dbReference type="EMBL" id="BEZZ01192184">
    <property type="protein sequence ID" value="GCC46872.1"/>
    <property type="molecule type" value="Genomic_DNA"/>
</dbReference>
<comment type="caution">
    <text evidence="2">The sequence shown here is derived from an EMBL/GenBank/DDBJ whole genome shotgun (WGS) entry which is preliminary data.</text>
</comment>
<dbReference type="Proteomes" id="UP000287033">
    <property type="component" value="Unassembled WGS sequence"/>
</dbReference>
<name>A0A401TW64_CHIPU</name>
<gene>
    <name evidence="2" type="ORF">chiPu_0030751</name>
</gene>
<evidence type="ECO:0000256" key="1">
    <source>
        <dbReference type="SAM" id="MobiDB-lite"/>
    </source>
</evidence>
<sequence length="236" mass="25550">RNQRSIARQRPLGTEAPRGRDGAFGHPCVLRSRRQPDGIGELIGPPRRDDPAEPVLADGQGRLGLGFGDQDDRPAGREQIIEPARDRYTGDVLAIGNEPGVRAGEQRIQLAVRDAVDQRDVGQLRCSLHVLQPRESHAPPREQEMDIALLAQQPRGLEDDIRVVGETQIAGQANDEAGGNGLAKRIVGADGTIARGERGPIRDEADLGRRHSAIAQQQLLGVAADDDDRVQGTEHQ</sequence>
<feature type="non-terminal residue" evidence="2">
    <location>
        <position position="236"/>
    </location>
</feature>
<dbReference type="AlphaFoldDB" id="A0A401TW64"/>
<reference evidence="2 3" key="1">
    <citation type="journal article" date="2018" name="Nat. Ecol. Evol.">
        <title>Shark genomes provide insights into elasmobranch evolution and the origin of vertebrates.</title>
        <authorList>
            <person name="Hara Y"/>
            <person name="Yamaguchi K"/>
            <person name="Onimaru K"/>
            <person name="Kadota M"/>
            <person name="Koyanagi M"/>
            <person name="Keeley SD"/>
            <person name="Tatsumi K"/>
            <person name="Tanaka K"/>
            <person name="Motone F"/>
            <person name="Kageyama Y"/>
            <person name="Nozu R"/>
            <person name="Adachi N"/>
            <person name="Nishimura O"/>
            <person name="Nakagawa R"/>
            <person name="Tanegashima C"/>
            <person name="Kiyatake I"/>
            <person name="Matsumoto R"/>
            <person name="Murakumo K"/>
            <person name="Nishida K"/>
            <person name="Terakita A"/>
            <person name="Kuratani S"/>
            <person name="Sato K"/>
            <person name="Hyodo S Kuraku.S."/>
        </authorList>
    </citation>
    <scope>NUCLEOTIDE SEQUENCE [LARGE SCALE GENOMIC DNA]</scope>
</reference>
<evidence type="ECO:0000313" key="2">
    <source>
        <dbReference type="EMBL" id="GCC46872.1"/>
    </source>
</evidence>
<accession>A0A401TW64</accession>
<evidence type="ECO:0000313" key="3">
    <source>
        <dbReference type="Proteomes" id="UP000287033"/>
    </source>
</evidence>
<feature type="non-terminal residue" evidence="2">
    <location>
        <position position="1"/>
    </location>
</feature>
<feature type="region of interest" description="Disordered" evidence="1">
    <location>
        <begin position="1"/>
        <end position="75"/>
    </location>
</feature>
<proteinExistence type="predicted"/>